<feature type="transmembrane region" description="Helical" evidence="1">
    <location>
        <begin position="187"/>
        <end position="207"/>
    </location>
</feature>
<dbReference type="PANTHER" id="PTHR38454">
    <property type="entry name" value="INTEGRAL MEMBRANE PROTEIN-RELATED"/>
    <property type="match status" value="1"/>
</dbReference>
<feature type="transmembrane region" description="Helical" evidence="1">
    <location>
        <begin position="436"/>
        <end position="461"/>
    </location>
</feature>
<reference evidence="2 3" key="1">
    <citation type="journal article" date="2015" name="Nature">
        <title>rRNA introns, odd ribosomes, and small enigmatic genomes across a large radiation of phyla.</title>
        <authorList>
            <person name="Brown C.T."/>
            <person name="Hug L.A."/>
            <person name="Thomas B.C."/>
            <person name="Sharon I."/>
            <person name="Castelle C.J."/>
            <person name="Singh A."/>
            <person name="Wilkins M.J."/>
            <person name="Williams K.H."/>
            <person name="Banfield J.F."/>
        </authorList>
    </citation>
    <scope>NUCLEOTIDE SEQUENCE [LARGE SCALE GENOMIC DNA]</scope>
</reference>
<dbReference type="AlphaFoldDB" id="A0A0G0M148"/>
<gene>
    <name evidence="2" type="ORF">UT19_C0004G0011</name>
</gene>
<keyword evidence="1" id="KW-0812">Transmembrane</keyword>
<evidence type="ECO:0000313" key="2">
    <source>
        <dbReference type="EMBL" id="KKQ94050.1"/>
    </source>
</evidence>
<dbReference type="STRING" id="1618573.UT19_C0004G0011"/>
<feature type="transmembrane region" description="Helical" evidence="1">
    <location>
        <begin position="405"/>
        <end position="424"/>
    </location>
</feature>
<feature type="transmembrane region" description="Helical" evidence="1">
    <location>
        <begin position="513"/>
        <end position="535"/>
    </location>
</feature>
<keyword evidence="1" id="KW-0472">Membrane</keyword>
<name>A0A0G0M148_9BACT</name>
<accession>A0A0G0M148</accession>
<dbReference type="PANTHER" id="PTHR38454:SF1">
    <property type="entry name" value="INTEGRAL MEMBRANE PROTEIN"/>
    <property type="match status" value="1"/>
</dbReference>
<feature type="transmembrane region" description="Helical" evidence="1">
    <location>
        <begin position="797"/>
        <end position="816"/>
    </location>
</feature>
<protein>
    <recommendedName>
        <fullName evidence="4">Bacterial membrane protein YfhO</fullName>
    </recommendedName>
</protein>
<feature type="transmembrane region" description="Helical" evidence="1">
    <location>
        <begin position="242"/>
        <end position="258"/>
    </location>
</feature>
<evidence type="ECO:0008006" key="4">
    <source>
        <dbReference type="Google" id="ProtNLM"/>
    </source>
</evidence>
<dbReference type="EMBL" id="LBVW01000004">
    <property type="protein sequence ID" value="KKQ94050.1"/>
    <property type="molecule type" value="Genomic_DNA"/>
</dbReference>
<dbReference type="Proteomes" id="UP000034932">
    <property type="component" value="Unassembled WGS sequence"/>
</dbReference>
<keyword evidence="1" id="KW-1133">Transmembrane helix</keyword>
<dbReference type="Pfam" id="PF09586">
    <property type="entry name" value="YfhO"/>
    <property type="match status" value="1"/>
</dbReference>
<organism evidence="2 3">
    <name type="scientific">Candidatus Woesebacteria bacterium GW2011_GWB1_39_10b</name>
    <dbReference type="NCBI Taxonomy" id="1618573"/>
    <lineage>
        <taxon>Bacteria</taxon>
        <taxon>Candidatus Woeseibacteriota</taxon>
    </lineage>
</organism>
<feature type="transmembrane region" description="Helical" evidence="1">
    <location>
        <begin position="371"/>
        <end position="393"/>
    </location>
</feature>
<evidence type="ECO:0000313" key="3">
    <source>
        <dbReference type="Proteomes" id="UP000034932"/>
    </source>
</evidence>
<feature type="transmembrane region" description="Helical" evidence="1">
    <location>
        <begin position="146"/>
        <end position="167"/>
    </location>
</feature>
<feature type="transmembrane region" description="Helical" evidence="1">
    <location>
        <begin position="345"/>
        <end position="362"/>
    </location>
</feature>
<feature type="transmembrane region" description="Helical" evidence="1">
    <location>
        <begin position="270"/>
        <end position="289"/>
    </location>
</feature>
<feature type="transmembrane region" description="Helical" evidence="1">
    <location>
        <begin position="120"/>
        <end position="139"/>
    </location>
</feature>
<comment type="caution">
    <text evidence="2">The sequence shown here is derived from an EMBL/GenBank/DDBJ whole genome shotgun (WGS) entry which is preliminary data.</text>
</comment>
<sequence length="824" mass="96153">MLKCMNMKDLKPRLANFYIRFLTVTRSHWPFLVIFFISLIFFYPVLFQKRIPLPTDALVGAHIPWTETVWEGYPAGVPIKNQEITDAISQFYPWRSLAAEFWRVGKAPLWNFYMFNGTPFLATLHSATLYPLNFLYLFFKDSNAWSILVFLQILLSGIFTFLLLRSFKLRKEASLLGSLAFAFSGYMIAWLEFTTGGHAGLWLPLLLYFERKLILSKNIGYFIFLPLTFFMIFSAGDFQVPLYITLTYFTFGVYEIYFERKVSKFKFKKLFLVFLAFLLGVFLSTPQLLPTIELFKNSVRVGDPYIKQYFYGLMDWEKITNFIWPDFFGNIVTRNYWGKYGFHEYLSYVGIIPLVFVIYSLFIKKNGSEKFFWLLLLFSLLFLFPTPLAFLPYKLKVPGIGTSSASRIIFLVDFCLAVLAAYGFDKWLRLKNGLVVKVLIYFLAITVGIGSGLLISILIMNEPLDVPFPVLTNLKVSLKNMIPQTLVISLMTIVLLLYFRIEKKFKNKKILKSIIFITSLSIIILTSFDLLRFSWKNTPFGPLRFLYPTTKSIDFLVNEKQPFRIAGGMPTNLFMPYKLFSGEGYDPIYPLRNSEWYSIVDWGSTDSLSGRYGLIHYFTSPLINSANVKYVMDYKKDVWRQINNDGNFYEGVKPPRYKEVYQDSRIYIFENTESLPYIWLTNRYGVIKDTNELIEKLNISHEPLLLLESDPEVLLDKSEPIYDVSEIRKEYNEISFNVEADGNSFLFLSETFYPGWKAYVDGQEEKIFRANYIFQSIFIPKGEHNIRFIYQPVSFKIGLVLSSATLIFLLCSYFVYKSKKEINL</sequence>
<feature type="transmembrane region" description="Helical" evidence="1">
    <location>
        <begin position="29"/>
        <end position="46"/>
    </location>
</feature>
<proteinExistence type="predicted"/>
<feature type="transmembrane region" description="Helical" evidence="1">
    <location>
        <begin position="219"/>
        <end position="236"/>
    </location>
</feature>
<evidence type="ECO:0000256" key="1">
    <source>
        <dbReference type="SAM" id="Phobius"/>
    </source>
</evidence>
<feature type="transmembrane region" description="Helical" evidence="1">
    <location>
        <begin position="481"/>
        <end position="501"/>
    </location>
</feature>
<dbReference type="InterPro" id="IPR018580">
    <property type="entry name" value="Uncharacterised_YfhO"/>
</dbReference>